<feature type="region of interest" description="Disordered" evidence="1">
    <location>
        <begin position="1202"/>
        <end position="1348"/>
    </location>
</feature>
<gene>
    <name evidence="3" type="ORF">IAD41_06545</name>
</gene>
<comment type="caution">
    <text evidence="3">The sequence shown here is derived from an EMBL/GenBank/DDBJ whole genome shotgun (WGS) entry which is preliminary data.</text>
</comment>
<feature type="signal peptide" evidence="2">
    <location>
        <begin position="1"/>
        <end position="32"/>
    </location>
</feature>
<feature type="compositionally biased region" description="Acidic residues" evidence="1">
    <location>
        <begin position="1260"/>
        <end position="1271"/>
    </location>
</feature>
<sequence>MRKLQANNKRLVPLILCSVLVLQQSLANQASAGMVTDVNGNAIPTHPGTGAYELRPDAINKDALVGFKQFQDFKLSEGEIANFIFQALQHGRGPNGEQQHIFTDINTFVNFVQNQGEIKGIVNAVQSLGGGLKSDGNLVFISPNGMIVGSSGVLNVGSLQVLTPSVGDFDKMRNGIPDPNYTNFSDGSTHVLAQDINKTYNPADPMARSGSGQISIDGKVYARGDVELAGGKVGVGNGGLLIAGLGNNTQVLKNQNAADTLFNSLVNVDNMNTGNGFANANGKIVITSNVGTKVDAGGAIKNFGANSSTTITNTGTEGIQINGEVSNPNGNLTITNKAGALNVGNTGELKNKGTMTITNEENGTGLTIDGTATNDGTLNITNSSGDNGLNIGGKVTNNTGAATILNQKGGLNVNDGATVTSNGTSLDMDNYGSDGFNIDGDVISNAGTADLYNHDNVFNINSTGSVTSNGTDLNITNDGTNGLNIAGEVLNNSGTANILNTEGGLNVKTDGLVQSDGDALNMTNRGQGGFNIDGSVLNNEGMADLLNTAGGLNVNADGTVTSNGTSLDMTNNGADGLNIECKVLNNSGTANILNTEGGLNVKTGGLVQSDGDALNMTNQGNGGFIVDGTIQNNKNIATLTNEAGAFNVNAGGQVISNGTKLAMTNSGAGGLNIAGLVDNNAGEAGISNINTDAGLNVLNGGRVSNAGTKLLMSNSGNQGLNIAGTVESTAGSTEINNMGGGLHVTDTGLVENSGASLDMNNTGDGGFTIDGTVNNNSGTADLYNENNKLLISSTGRINSKGSELNVTNKGTNGMHIQGIVKHQNTNGKVNFVNQDSNMVIGHETTEFNIDSDADVNIKVTDGNILNYGVPKTLIRTTNKADLNMDVLNGSIGEDLGLCDGGICTGVGPGERDLTKSINTEVDGSITAYSKGNGALINIASLDKDMHVNKIHSDGKVILLADDKLNKGATAYDIINTADDNTVDPNLKGNAISAIASGNIGENKDNKLTFIQTGATVDIANENDDASKPHELYDTPKISANGGVEFLAIGDVNIKGLDNADGTKNDTNVCTIASRTGSVNAEFSGNTYIRDITAQDEVNVVNRGPEIYIENLGGAPSRYAETGDYYGNYDGIVPERANIKALDLGTVENPNHTPNSTIVIKNGTINGKGSTSHPGLDQDVTVTADNAYVGGYYFNMGKHRYDDPNNPQGLTTVTKDDHTNKLVNAGDPNTDVSIRGKAVRPDDVTEIGRNPIERDYYYADLDGDGEPDDGYDPGESGSGQKDDPTFDPDKETGDDLVVPVPGDDDDDGPVPGDDDDDDDGPVPGDDDDDDDGPIPGDDDDDDDGPIPGD</sequence>
<feature type="chain" id="PRO_5039697118" evidence="2">
    <location>
        <begin position="33"/>
        <end position="1348"/>
    </location>
</feature>
<evidence type="ECO:0000256" key="1">
    <source>
        <dbReference type="SAM" id="MobiDB-lite"/>
    </source>
</evidence>
<organism evidence="3 4">
    <name type="scientific">Candidatus Scatenecus faecavium</name>
    <dbReference type="NCBI Taxonomy" id="2840915"/>
    <lineage>
        <taxon>Bacteria</taxon>
        <taxon>Candidatus Scatenecus</taxon>
    </lineage>
</organism>
<reference evidence="3" key="1">
    <citation type="submission" date="2020-10" db="EMBL/GenBank/DDBJ databases">
        <authorList>
            <person name="Gilroy R."/>
        </authorList>
    </citation>
    <scope>NUCLEOTIDE SEQUENCE</scope>
    <source>
        <strain evidence="3">CHK152-2994</strain>
    </source>
</reference>
<name>A0A9D1K5B5_9BACT</name>
<reference evidence="3" key="2">
    <citation type="journal article" date="2021" name="PeerJ">
        <title>Extensive microbial diversity within the chicken gut microbiome revealed by metagenomics and culture.</title>
        <authorList>
            <person name="Gilroy R."/>
            <person name="Ravi A."/>
            <person name="Getino M."/>
            <person name="Pursley I."/>
            <person name="Horton D.L."/>
            <person name="Alikhan N.F."/>
            <person name="Baker D."/>
            <person name="Gharbi K."/>
            <person name="Hall N."/>
            <person name="Watson M."/>
            <person name="Adriaenssens E.M."/>
            <person name="Foster-Nyarko E."/>
            <person name="Jarju S."/>
            <person name="Secka A."/>
            <person name="Antonio M."/>
            <person name="Oren A."/>
            <person name="Chaudhuri R.R."/>
            <person name="La Ragione R."/>
            <person name="Hildebrand F."/>
            <person name="Pallen M.J."/>
        </authorList>
    </citation>
    <scope>NUCLEOTIDE SEQUENCE</scope>
    <source>
        <strain evidence="3">CHK152-2994</strain>
    </source>
</reference>
<evidence type="ECO:0000313" key="3">
    <source>
        <dbReference type="EMBL" id="HIS83244.1"/>
    </source>
</evidence>
<dbReference type="Proteomes" id="UP000824139">
    <property type="component" value="Unassembled WGS sequence"/>
</dbReference>
<dbReference type="EMBL" id="DVJO01000144">
    <property type="protein sequence ID" value="HIS83244.1"/>
    <property type="molecule type" value="Genomic_DNA"/>
</dbReference>
<accession>A0A9D1K5B5</accession>
<evidence type="ECO:0000313" key="4">
    <source>
        <dbReference type="Proteomes" id="UP000824139"/>
    </source>
</evidence>
<feature type="non-terminal residue" evidence="3">
    <location>
        <position position="1348"/>
    </location>
</feature>
<proteinExistence type="predicted"/>
<feature type="compositionally biased region" description="Basic and acidic residues" evidence="1">
    <location>
        <begin position="1279"/>
        <end position="1292"/>
    </location>
</feature>
<dbReference type="NCBIfam" id="NF012204">
    <property type="entry name" value="adhes_FxxPxG"/>
    <property type="match status" value="1"/>
</dbReference>
<protein>
    <submittedName>
        <fullName evidence="3">Leukotoxin LktA family filamentous adhesin</fullName>
    </submittedName>
</protein>
<evidence type="ECO:0000256" key="2">
    <source>
        <dbReference type="SAM" id="SignalP"/>
    </source>
</evidence>
<keyword evidence="2" id="KW-0732">Signal</keyword>
<feature type="compositionally biased region" description="Acidic residues" evidence="1">
    <location>
        <begin position="1301"/>
        <end position="1348"/>
    </location>
</feature>